<protein>
    <submittedName>
        <fullName evidence="1">Putative mitochondrial protein</fullName>
    </submittedName>
</protein>
<accession>A0A8K0AGD3</accession>
<sequence>MMVMAMVMTTTRRSELRLLVREVNQWKRQSERPALRWLVRIPSCLSTVQTVRLLQKIRTDENCDERKVAKRVLQSAVDNAPEPFLLKRKDDLANRKHAEVRMSFRDQGRKMFVAHFQSLLQSICRSLF</sequence>
<dbReference type="Proteomes" id="UP000799049">
    <property type="component" value="Unassembled WGS sequence"/>
</dbReference>
<proteinExistence type="predicted"/>
<dbReference type="AlphaFoldDB" id="A0A8K0AGD3"/>
<comment type="caution">
    <text evidence="1">The sequence shown here is derived from an EMBL/GenBank/DDBJ whole genome shotgun (WGS) entry which is preliminary data.</text>
</comment>
<evidence type="ECO:0000313" key="1">
    <source>
        <dbReference type="EMBL" id="KAF0852412.1"/>
    </source>
</evidence>
<organism evidence="1 2">
    <name type="scientific">Andalucia godoyi</name>
    <name type="common">Flagellate</name>
    <dbReference type="NCBI Taxonomy" id="505711"/>
    <lineage>
        <taxon>Eukaryota</taxon>
        <taxon>Discoba</taxon>
        <taxon>Jakobida</taxon>
        <taxon>Andalucina</taxon>
        <taxon>Andaluciidae</taxon>
        <taxon>Andalucia</taxon>
    </lineage>
</organism>
<evidence type="ECO:0000313" key="2">
    <source>
        <dbReference type="Proteomes" id="UP000799049"/>
    </source>
</evidence>
<name>A0A8K0AGD3_ANDGO</name>
<gene>
    <name evidence="1" type="ORF">ANDGO_05935</name>
</gene>
<reference evidence="1" key="1">
    <citation type="submission" date="2019-09" db="EMBL/GenBank/DDBJ databases">
        <title>The Mitochondrial Proteome of the Jakobid, Andalucia godoyi, a Protist With the Most Gene-Rich and Bacteria-Like Mitochondrial Genome.</title>
        <authorList>
            <person name="Gray M.W."/>
            <person name="Burger G."/>
            <person name="Derelle R."/>
            <person name="Klimes V."/>
            <person name="Leger M."/>
            <person name="Sarrasin M."/>
            <person name="Vlcek C."/>
            <person name="Roger A.J."/>
            <person name="Elias M."/>
            <person name="Lang B.F."/>
        </authorList>
    </citation>
    <scope>NUCLEOTIDE SEQUENCE</scope>
    <source>
        <strain evidence="1">And28</strain>
    </source>
</reference>
<keyword evidence="2" id="KW-1185">Reference proteome</keyword>
<dbReference type="EMBL" id="VRVR01000038">
    <property type="protein sequence ID" value="KAF0852412.1"/>
    <property type="molecule type" value="Genomic_DNA"/>
</dbReference>